<dbReference type="GO" id="GO:0005811">
    <property type="term" value="C:lipid droplet"/>
    <property type="evidence" value="ECO:0007669"/>
    <property type="project" value="TreeGrafter"/>
</dbReference>
<dbReference type="SUPFAM" id="SSF51735">
    <property type="entry name" value="NAD(P)-binding Rossmann-fold domains"/>
    <property type="match status" value="1"/>
</dbReference>
<accession>A0AAN7AKK0</accession>
<comment type="similarity">
    <text evidence="1">Belongs to the saccharopine dehydrogenase family.</text>
</comment>
<dbReference type="InterPro" id="IPR036291">
    <property type="entry name" value="NAD(P)-bd_dom_sf"/>
</dbReference>
<feature type="domain" description="Saccharopine dehydrogenase NADP binding" evidence="3">
    <location>
        <begin position="12"/>
        <end position="139"/>
    </location>
</feature>
<gene>
    <name evidence="4" type="ORF">QBC35DRAFT_485671</name>
</gene>
<reference evidence="4" key="2">
    <citation type="submission" date="2023-05" db="EMBL/GenBank/DDBJ databases">
        <authorList>
            <consortium name="Lawrence Berkeley National Laboratory"/>
            <person name="Steindorff A."/>
            <person name="Hensen N."/>
            <person name="Bonometti L."/>
            <person name="Westerberg I."/>
            <person name="Brannstrom I.O."/>
            <person name="Guillou S."/>
            <person name="Cros-Aarteil S."/>
            <person name="Calhoun S."/>
            <person name="Haridas S."/>
            <person name="Kuo A."/>
            <person name="Mondo S."/>
            <person name="Pangilinan J."/>
            <person name="Riley R."/>
            <person name="Labutti K."/>
            <person name="Andreopoulos B."/>
            <person name="Lipzen A."/>
            <person name="Chen C."/>
            <person name="Yanf M."/>
            <person name="Daum C."/>
            <person name="Ng V."/>
            <person name="Clum A."/>
            <person name="Ohm R."/>
            <person name="Martin F."/>
            <person name="Silar P."/>
            <person name="Natvig D."/>
            <person name="Lalanne C."/>
            <person name="Gautier V."/>
            <person name="Ament-Velasquez S.L."/>
            <person name="Kruys A."/>
            <person name="Hutchinson M.I."/>
            <person name="Powell A.J."/>
            <person name="Barry K."/>
            <person name="Miller A.N."/>
            <person name="Grigoriev I.V."/>
            <person name="Debuchy R."/>
            <person name="Gladieux P."/>
            <person name="Thoren M.H."/>
            <person name="Johannesson H."/>
        </authorList>
    </citation>
    <scope>NUCLEOTIDE SEQUENCE</scope>
    <source>
        <strain evidence="4">PSN309</strain>
    </source>
</reference>
<keyword evidence="2" id="KW-0472">Membrane</keyword>
<dbReference type="PANTHER" id="PTHR12286:SF5">
    <property type="entry name" value="SACCHAROPINE DEHYDROGENASE-LIKE OXIDOREDUCTASE"/>
    <property type="match status" value="1"/>
</dbReference>
<dbReference type="InterPro" id="IPR051276">
    <property type="entry name" value="Saccharopine_DH-like_oxidrdct"/>
</dbReference>
<evidence type="ECO:0000313" key="5">
    <source>
        <dbReference type="Proteomes" id="UP001302126"/>
    </source>
</evidence>
<dbReference type="PANTHER" id="PTHR12286">
    <property type="entry name" value="SACCHAROPINE DEHYDROGENASE-LIKE OXIDOREDUCTASE"/>
    <property type="match status" value="1"/>
</dbReference>
<proteinExistence type="inferred from homology"/>
<dbReference type="Proteomes" id="UP001302126">
    <property type="component" value="Unassembled WGS sequence"/>
</dbReference>
<evidence type="ECO:0000256" key="1">
    <source>
        <dbReference type="ARBA" id="ARBA00038048"/>
    </source>
</evidence>
<feature type="transmembrane region" description="Helical" evidence="2">
    <location>
        <begin position="290"/>
        <end position="312"/>
    </location>
</feature>
<dbReference type="GO" id="GO:0009247">
    <property type="term" value="P:glycolipid biosynthetic process"/>
    <property type="evidence" value="ECO:0007669"/>
    <property type="project" value="TreeGrafter"/>
</dbReference>
<sequence>MARKQHNRQYDIVVFGATGYTGKYTAQYITTHLPTHLKWAVAGRSESKLQQLINDIKPLNPDRTQPAIEIANLSDADLSSLAKKTYILISTVGPYSRLGEHAFKACAENGTHYLDVTGEVPWVSKMIQKYESTAKSSGALMFPQIGIESAPADLVTFSLASTLRSQVGAKTGDVTVSIHKLSSSPSGGTLSTVFTIADVFSVGELQAAYKPYALSPVPNPTPGPARSLLSRLTGLITVPELGLLTSSVASTTDAALVQRSWGLLSTLPGKKAEAYGNKFSFREFMKPRNWLTGIGIHIGLVFLQLIIVAPLLRNILSKKVVQPGFGPDPETASRDEIEYRGIATAEGDAKKQAACKAWFNGSAYYLTGILLAEAASTLLEEEDLGLPEGGIYTPACLGQPLIDRLGRAGFHFETNLLVN</sequence>
<keyword evidence="2" id="KW-0812">Transmembrane</keyword>
<comment type="caution">
    <text evidence="4">The sequence shown here is derived from an EMBL/GenBank/DDBJ whole genome shotgun (WGS) entry which is preliminary data.</text>
</comment>
<reference evidence="4" key="1">
    <citation type="journal article" date="2023" name="Mol. Phylogenet. Evol.">
        <title>Genome-scale phylogeny and comparative genomics of the fungal order Sordariales.</title>
        <authorList>
            <person name="Hensen N."/>
            <person name="Bonometti L."/>
            <person name="Westerberg I."/>
            <person name="Brannstrom I.O."/>
            <person name="Guillou S."/>
            <person name="Cros-Aarteil S."/>
            <person name="Calhoun S."/>
            <person name="Haridas S."/>
            <person name="Kuo A."/>
            <person name="Mondo S."/>
            <person name="Pangilinan J."/>
            <person name="Riley R."/>
            <person name="LaButti K."/>
            <person name="Andreopoulos B."/>
            <person name="Lipzen A."/>
            <person name="Chen C."/>
            <person name="Yan M."/>
            <person name="Daum C."/>
            <person name="Ng V."/>
            <person name="Clum A."/>
            <person name="Steindorff A."/>
            <person name="Ohm R.A."/>
            <person name="Martin F."/>
            <person name="Silar P."/>
            <person name="Natvig D.O."/>
            <person name="Lalanne C."/>
            <person name="Gautier V."/>
            <person name="Ament-Velasquez S.L."/>
            <person name="Kruys A."/>
            <person name="Hutchinson M.I."/>
            <person name="Powell A.J."/>
            <person name="Barry K."/>
            <person name="Miller A.N."/>
            <person name="Grigoriev I.V."/>
            <person name="Debuchy R."/>
            <person name="Gladieux P."/>
            <person name="Hiltunen Thoren M."/>
            <person name="Johannesson H."/>
        </authorList>
    </citation>
    <scope>NUCLEOTIDE SEQUENCE</scope>
    <source>
        <strain evidence="4">PSN309</strain>
    </source>
</reference>
<dbReference type="AlphaFoldDB" id="A0AAN7AKK0"/>
<dbReference type="Gene3D" id="3.40.50.720">
    <property type="entry name" value="NAD(P)-binding Rossmann-like Domain"/>
    <property type="match status" value="1"/>
</dbReference>
<evidence type="ECO:0000259" key="3">
    <source>
        <dbReference type="Pfam" id="PF03435"/>
    </source>
</evidence>
<organism evidence="4 5">
    <name type="scientific">Podospora australis</name>
    <dbReference type="NCBI Taxonomy" id="1536484"/>
    <lineage>
        <taxon>Eukaryota</taxon>
        <taxon>Fungi</taxon>
        <taxon>Dikarya</taxon>
        <taxon>Ascomycota</taxon>
        <taxon>Pezizomycotina</taxon>
        <taxon>Sordariomycetes</taxon>
        <taxon>Sordariomycetidae</taxon>
        <taxon>Sordariales</taxon>
        <taxon>Podosporaceae</taxon>
        <taxon>Podospora</taxon>
    </lineage>
</organism>
<dbReference type="InterPro" id="IPR005097">
    <property type="entry name" value="Sacchrp_dh_NADP-bd"/>
</dbReference>
<keyword evidence="2" id="KW-1133">Transmembrane helix</keyword>
<protein>
    <submittedName>
        <fullName evidence="4">Saccharopine dehydrogenase-like oxidoreductase</fullName>
    </submittedName>
</protein>
<dbReference type="EMBL" id="MU864356">
    <property type="protein sequence ID" value="KAK4192111.1"/>
    <property type="molecule type" value="Genomic_DNA"/>
</dbReference>
<dbReference type="GO" id="GO:0005739">
    <property type="term" value="C:mitochondrion"/>
    <property type="evidence" value="ECO:0007669"/>
    <property type="project" value="TreeGrafter"/>
</dbReference>
<evidence type="ECO:0000313" key="4">
    <source>
        <dbReference type="EMBL" id="KAK4192111.1"/>
    </source>
</evidence>
<dbReference type="FunFam" id="3.40.50.720:FF:000592">
    <property type="entry name" value="Similar to saccharopine dehydrogenase"/>
    <property type="match status" value="1"/>
</dbReference>
<evidence type="ECO:0000256" key="2">
    <source>
        <dbReference type="SAM" id="Phobius"/>
    </source>
</evidence>
<dbReference type="Pfam" id="PF03435">
    <property type="entry name" value="Sacchrp_dh_NADP"/>
    <property type="match status" value="1"/>
</dbReference>
<keyword evidence="5" id="KW-1185">Reference proteome</keyword>
<dbReference type="GO" id="GO:0005886">
    <property type="term" value="C:plasma membrane"/>
    <property type="evidence" value="ECO:0007669"/>
    <property type="project" value="TreeGrafter"/>
</dbReference>
<name>A0AAN7AKK0_9PEZI</name>